<dbReference type="Pfam" id="PF18029">
    <property type="entry name" value="Glyoxalase_6"/>
    <property type="match status" value="1"/>
</dbReference>
<accession>A0A935IMT8</accession>
<dbReference type="EMBL" id="JADIXZ010000005">
    <property type="protein sequence ID" value="MBK6301780.1"/>
    <property type="molecule type" value="Genomic_DNA"/>
</dbReference>
<dbReference type="Gene3D" id="3.10.180.10">
    <property type="entry name" value="2,3-Dihydroxybiphenyl 1,2-Dioxygenase, domain 1"/>
    <property type="match status" value="1"/>
</dbReference>
<dbReference type="Proteomes" id="UP000718281">
    <property type="component" value="Unassembled WGS sequence"/>
</dbReference>
<evidence type="ECO:0000259" key="1">
    <source>
        <dbReference type="PROSITE" id="PS51819"/>
    </source>
</evidence>
<dbReference type="InterPro" id="IPR029068">
    <property type="entry name" value="Glyas_Bleomycin-R_OHBP_Dase"/>
</dbReference>
<organism evidence="3 5">
    <name type="scientific">Candidatus Phosphoribacter hodrii</name>
    <dbReference type="NCBI Taxonomy" id="2953743"/>
    <lineage>
        <taxon>Bacteria</taxon>
        <taxon>Bacillati</taxon>
        <taxon>Actinomycetota</taxon>
        <taxon>Actinomycetes</taxon>
        <taxon>Micrococcales</taxon>
        <taxon>Dermatophilaceae</taxon>
        <taxon>Candidatus Phosphoribacter</taxon>
    </lineage>
</organism>
<evidence type="ECO:0000313" key="2">
    <source>
        <dbReference type="EMBL" id="MBK6301780.1"/>
    </source>
</evidence>
<dbReference type="Proteomes" id="UP000726105">
    <property type="component" value="Unassembled WGS sequence"/>
</dbReference>
<dbReference type="PROSITE" id="PS51819">
    <property type="entry name" value="VOC"/>
    <property type="match status" value="1"/>
</dbReference>
<dbReference type="InterPro" id="IPR037523">
    <property type="entry name" value="VOC_core"/>
</dbReference>
<feature type="domain" description="VOC" evidence="1">
    <location>
        <begin position="2"/>
        <end position="121"/>
    </location>
</feature>
<dbReference type="InterPro" id="IPR041581">
    <property type="entry name" value="Glyoxalase_6"/>
</dbReference>
<gene>
    <name evidence="2" type="ORF">IPF40_12300</name>
    <name evidence="3" type="ORF">IPI13_13075</name>
</gene>
<evidence type="ECO:0000313" key="4">
    <source>
        <dbReference type="Proteomes" id="UP000718281"/>
    </source>
</evidence>
<dbReference type="AlphaFoldDB" id="A0A935IMT8"/>
<proteinExistence type="predicted"/>
<evidence type="ECO:0000313" key="5">
    <source>
        <dbReference type="Proteomes" id="UP000726105"/>
    </source>
</evidence>
<reference evidence="4 5" key="1">
    <citation type="submission" date="2020-10" db="EMBL/GenBank/DDBJ databases">
        <title>Connecting structure to function with the recovery of over 1000 high-quality activated sludge metagenome-assembled genomes encoding full-length rRNA genes using long-read sequencing.</title>
        <authorList>
            <person name="Singleton C.M."/>
            <person name="Petriglieri F."/>
            <person name="Kristensen J.M."/>
            <person name="Kirkegaard R.H."/>
            <person name="Michaelsen T.Y."/>
            <person name="Andersen M.H."/>
            <person name="Karst S.M."/>
            <person name="Dueholm M.S."/>
            <person name="Nielsen P.H."/>
            <person name="Albertsen M."/>
        </authorList>
    </citation>
    <scope>NUCLEOTIDE SEQUENCE [LARGE SCALE GENOMIC DNA]</scope>
    <source>
        <strain evidence="2">AalE_18-Q3-R2-46_BAT3C.188</strain>
        <strain evidence="3">Ega_18-Q3-R5-49_MAXAC.001</strain>
    </source>
</reference>
<dbReference type="SUPFAM" id="SSF54593">
    <property type="entry name" value="Glyoxalase/Bleomycin resistance protein/Dihydroxybiphenyl dioxygenase"/>
    <property type="match status" value="1"/>
</dbReference>
<name>A0A935IMT8_9MICO</name>
<evidence type="ECO:0000313" key="3">
    <source>
        <dbReference type="EMBL" id="MBK7274051.1"/>
    </source>
</evidence>
<dbReference type="PANTHER" id="PTHR35908">
    <property type="entry name" value="HYPOTHETICAL FUSION PROTEIN"/>
    <property type="match status" value="1"/>
</dbReference>
<sequence length="121" mass="13072">MRVSTVNLSAADVPGLSRFYAQLLGYAVDEDNPDWHYLAASDGSVALSVQHEPTHLPPVWPQSAEAQQMQAHLEIRVDGDLGTAVDRAIALGATLAAYQPQDDVRVLLDPAGHPFCLWVPS</sequence>
<comment type="caution">
    <text evidence="3">The sequence shown here is derived from an EMBL/GenBank/DDBJ whole genome shotgun (WGS) entry which is preliminary data.</text>
</comment>
<dbReference type="PANTHER" id="PTHR35908:SF1">
    <property type="entry name" value="CONSERVED PROTEIN"/>
    <property type="match status" value="1"/>
</dbReference>
<dbReference type="EMBL" id="JADJIB010000004">
    <property type="protein sequence ID" value="MBK7274051.1"/>
    <property type="molecule type" value="Genomic_DNA"/>
</dbReference>
<protein>
    <submittedName>
        <fullName evidence="3">VOC family protein</fullName>
    </submittedName>
</protein>